<evidence type="ECO:0000313" key="11">
    <source>
        <dbReference type="EMBL" id="GAA5414724.1"/>
    </source>
</evidence>
<keyword evidence="6" id="KW-0067">ATP-binding</keyword>
<keyword evidence="8" id="KW-0406">Ion transport</keyword>
<keyword evidence="2" id="KW-0813">Transport</keyword>
<keyword evidence="4" id="KW-0410">Iron transport</keyword>
<comment type="caution">
    <text evidence="11">The sequence shown here is derived from an EMBL/GenBank/DDBJ whole genome shotgun (WGS) entry which is preliminary data.</text>
</comment>
<reference evidence="11" key="1">
    <citation type="submission" date="2024-02" db="EMBL/GenBank/DDBJ databases">
        <title>Draft genome sequence of new strains in genus Ureaplasma.</title>
        <authorList>
            <person name="Nakajima Y."/>
            <person name="Segawa T."/>
        </authorList>
    </citation>
    <scope>NUCLEOTIDE SEQUENCE [LARGE SCALE GENOMIC DNA]</scope>
    <source>
        <strain evidence="11">OM1</strain>
    </source>
</reference>
<feature type="domain" description="ABC transporter" evidence="10">
    <location>
        <begin position="25"/>
        <end position="376"/>
    </location>
</feature>
<comment type="subcellular location">
    <subcellularLocation>
        <location evidence="1">Cell membrane</location>
        <topology evidence="1">Peripheral membrane protein</topology>
    </subcellularLocation>
</comment>
<evidence type="ECO:0000256" key="9">
    <source>
        <dbReference type="ARBA" id="ARBA00023136"/>
    </source>
</evidence>
<evidence type="ECO:0000256" key="8">
    <source>
        <dbReference type="ARBA" id="ARBA00023065"/>
    </source>
</evidence>
<accession>A0ABP9U7D9</accession>
<keyword evidence="7" id="KW-0408">Iron</keyword>
<evidence type="ECO:0000256" key="2">
    <source>
        <dbReference type="ARBA" id="ARBA00022448"/>
    </source>
</evidence>
<dbReference type="PROSITE" id="PS50893">
    <property type="entry name" value="ABC_TRANSPORTER_2"/>
    <property type="match status" value="1"/>
</dbReference>
<dbReference type="Gene3D" id="3.40.50.300">
    <property type="entry name" value="P-loop containing nucleotide triphosphate hydrolases"/>
    <property type="match status" value="2"/>
</dbReference>
<dbReference type="Pfam" id="PF00005">
    <property type="entry name" value="ABC_tran"/>
    <property type="match status" value="2"/>
</dbReference>
<keyword evidence="5" id="KW-0547">Nucleotide-binding</keyword>
<evidence type="ECO:0000256" key="3">
    <source>
        <dbReference type="ARBA" id="ARBA00022475"/>
    </source>
</evidence>
<dbReference type="SMART" id="SM00382">
    <property type="entry name" value="AAA"/>
    <property type="match status" value="1"/>
</dbReference>
<organism evidence="11 12">
    <name type="scientific">Ureaplasma ceti</name>
    <dbReference type="NCBI Taxonomy" id="3119530"/>
    <lineage>
        <taxon>Bacteria</taxon>
        <taxon>Bacillati</taxon>
        <taxon>Mycoplasmatota</taxon>
        <taxon>Mycoplasmoidales</taxon>
        <taxon>Mycoplasmoidaceae</taxon>
        <taxon>Ureaplasma</taxon>
    </lineage>
</organism>
<evidence type="ECO:0000256" key="1">
    <source>
        <dbReference type="ARBA" id="ARBA00004202"/>
    </source>
</evidence>
<dbReference type="PANTHER" id="PTHR42771">
    <property type="entry name" value="IRON(3+)-HYDROXAMATE IMPORT ATP-BINDING PROTEIN FHUC"/>
    <property type="match status" value="1"/>
</dbReference>
<dbReference type="RefSeq" id="WP_353289885.1">
    <property type="nucleotide sequence ID" value="NZ_BAABQM010000003.1"/>
</dbReference>
<dbReference type="CDD" id="cd03214">
    <property type="entry name" value="ABC_Iron-Siderophores_B12_Hemin"/>
    <property type="match status" value="1"/>
</dbReference>
<dbReference type="InterPro" id="IPR051535">
    <property type="entry name" value="Siderophore_ABC-ATPase"/>
</dbReference>
<evidence type="ECO:0000256" key="7">
    <source>
        <dbReference type="ARBA" id="ARBA00023004"/>
    </source>
</evidence>
<evidence type="ECO:0000313" key="12">
    <source>
        <dbReference type="Proteomes" id="UP001449582"/>
    </source>
</evidence>
<protein>
    <recommendedName>
        <fullName evidence="10">ABC transporter domain-containing protein</fullName>
    </recommendedName>
</protein>
<dbReference type="InterPro" id="IPR003439">
    <property type="entry name" value="ABC_transporter-like_ATP-bd"/>
</dbReference>
<dbReference type="InterPro" id="IPR027417">
    <property type="entry name" value="P-loop_NTPase"/>
</dbReference>
<dbReference type="SUPFAM" id="SSF52540">
    <property type="entry name" value="P-loop containing nucleoside triphosphate hydrolases"/>
    <property type="match status" value="1"/>
</dbReference>
<evidence type="ECO:0000256" key="4">
    <source>
        <dbReference type="ARBA" id="ARBA00022496"/>
    </source>
</evidence>
<evidence type="ECO:0000256" key="5">
    <source>
        <dbReference type="ARBA" id="ARBA00022741"/>
    </source>
</evidence>
<gene>
    <name evidence="11" type="ORF">UREOM_4350</name>
</gene>
<dbReference type="Proteomes" id="UP001449582">
    <property type="component" value="Unassembled WGS sequence"/>
</dbReference>
<dbReference type="InterPro" id="IPR003593">
    <property type="entry name" value="AAA+_ATPase"/>
</dbReference>
<evidence type="ECO:0000256" key="6">
    <source>
        <dbReference type="ARBA" id="ARBA00022840"/>
    </source>
</evidence>
<evidence type="ECO:0000259" key="10">
    <source>
        <dbReference type="PROSITE" id="PS50893"/>
    </source>
</evidence>
<keyword evidence="9" id="KW-0472">Membrane</keyword>
<sequence>MKLKFNLKKKQEEVVAENNSSDKNFVVEDIDISYGFNKRIIKDLTFEVNKGDFLSVLGPNGAGKSTLIKALCRIQPPSKGSILFEGKLVRKEHPISFYPRLFGMYFKKYTSFMESEQKIQKNISKWTQKIAAIESNEHYKPTNIFQKFQVALTFNKAKKQEWIDFYKEENIGKLNKKICYAESMKNITEIIDKEKKYFKENRNLKAFTSTELAKRLAYVPQILDFPRDIKVYDFVKLGRFPHQKLGMNPKKENEIIMNALDIVEMTNFSNTYLEDLSGGQQQRCLIAMALAQDTDTIVLDEPTNHLDIKSQLEIVDLLHMLNHKYHKTIILVIHDLNYSIRYANKLLVLQHGEKVAFGNVYDVMTEDLVKNFFGVNSKISLNERGKKYIEYSWLDNEYDSTLDLKDLKSKLESTALLSKQAREKLSEIDSLLLKEQLTQEEHDLLRNKIFKKFNLLTE</sequence>
<keyword evidence="3" id="KW-1003">Cell membrane</keyword>
<name>A0ABP9U7D9_9BACT</name>
<dbReference type="PANTHER" id="PTHR42771:SF2">
    <property type="entry name" value="IRON(3+)-HYDROXAMATE IMPORT ATP-BINDING PROTEIN FHUC"/>
    <property type="match status" value="1"/>
</dbReference>
<keyword evidence="12" id="KW-1185">Reference proteome</keyword>
<proteinExistence type="predicted"/>
<dbReference type="EMBL" id="BAABQM010000003">
    <property type="protein sequence ID" value="GAA5414724.1"/>
    <property type="molecule type" value="Genomic_DNA"/>
</dbReference>